<dbReference type="InterPro" id="IPR035965">
    <property type="entry name" value="PAS-like_dom_sf"/>
</dbReference>
<dbReference type="InterPro" id="IPR009057">
    <property type="entry name" value="Homeodomain-like_sf"/>
</dbReference>
<dbReference type="AlphaFoldDB" id="A0A517RNW8"/>
<dbReference type="InterPro" id="IPR018062">
    <property type="entry name" value="HTH_AraC-typ_CS"/>
</dbReference>
<dbReference type="InterPro" id="IPR018060">
    <property type="entry name" value="HTH_AraC"/>
</dbReference>
<dbReference type="InterPro" id="IPR000014">
    <property type="entry name" value="PAS"/>
</dbReference>
<gene>
    <name evidence="5" type="primary">yesS</name>
    <name evidence="5" type="ORF">Pan241w_57030</name>
</gene>
<evidence type="ECO:0000256" key="3">
    <source>
        <dbReference type="ARBA" id="ARBA00023163"/>
    </source>
</evidence>
<dbReference type="PROSITE" id="PS00041">
    <property type="entry name" value="HTH_ARAC_FAMILY_1"/>
    <property type="match status" value="1"/>
</dbReference>
<dbReference type="EMBL" id="CP036269">
    <property type="protein sequence ID" value="QDT45577.1"/>
    <property type="molecule type" value="Genomic_DNA"/>
</dbReference>
<dbReference type="PANTHER" id="PTHR46796:SF13">
    <property type="entry name" value="HTH-TYPE TRANSCRIPTIONAL ACTIVATOR RHAS"/>
    <property type="match status" value="1"/>
</dbReference>
<evidence type="ECO:0000256" key="1">
    <source>
        <dbReference type="ARBA" id="ARBA00023015"/>
    </source>
</evidence>
<dbReference type="Pfam" id="PF08448">
    <property type="entry name" value="PAS_4"/>
    <property type="match status" value="1"/>
</dbReference>
<dbReference type="Gene3D" id="3.30.450.20">
    <property type="entry name" value="PAS domain"/>
    <property type="match status" value="1"/>
</dbReference>
<dbReference type="CDD" id="cd00130">
    <property type="entry name" value="PAS"/>
    <property type="match status" value="1"/>
</dbReference>
<feature type="domain" description="HTH araC/xylS-type" evidence="4">
    <location>
        <begin position="145"/>
        <end position="243"/>
    </location>
</feature>
<dbReference type="InterPro" id="IPR020449">
    <property type="entry name" value="Tscrpt_reg_AraC-type_HTH"/>
</dbReference>
<proteinExistence type="predicted"/>
<dbReference type="PANTHER" id="PTHR46796">
    <property type="entry name" value="HTH-TYPE TRANSCRIPTIONAL ACTIVATOR RHAS-RELATED"/>
    <property type="match status" value="1"/>
</dbReference>
<dbReference type="OrthoDB" id="273555at2"/>
<dbReference type="SUPFAM" id="SSF55785">
    <property type="entry name" value="PYP-like sensor domain (PAS domain)"/>
    <property type="match status" value="1"/>
</dbReference>
<dbReference type="Gene3D" id="1.10.10.60">
    <property type="entry name" value="Homeodomain-like"/>
    <property type="match status" value="2"/>
</dbReference>
<protein>
    <submittedName>
        <fullName evidence="5">HTH-type transcriptional regulator YesS</fullName>
    </submittedName>
</protein>
<keyword evidence="6" id="KW-1185">Reference proteome</keyword>
<evidence type="ECO:0000256" key="2">
    <source>
        <dbReference type="ARBA" id="ARBA00023125"/>
    </source>
</evidence>
<keyword evidence="2" id="KW-0238">DNA-binding</keyword>
<evidence type="ECO:0000313" key="5">
    <source>
        <dbReference type="EMBL" id="QDT45577.1"/>
    </source>
</evidence>
<dbReference type="PRINTS" id="PR00032">
    <property type="entry name" value="HTHARAC"/>
</dbReference>
<dbReference type="PROSITE" id="PS01124">
    <property type="entry name" value="HTH_ARAC_FAMILY_2"/>
    <property type="match status" value="1"/>
</dbReference>
<dbReference type="SUPFAM" id="SSF46689">
    <property type="entry name" value="Homeodomain-like"/>
    <property type="match status" value="2"/>
</dbReference>
<dbReference type="KEGG" id="gaz:Pan241w_57030"/>
<accession>A0A517RNW8</accession>
<reference evidence="5 6" key="1">
    <citation type="submission" date="2019-02" db="EMBL/GenBank/DDBJ databases">
        <title>Deep-cultivation of Planctomycetes and their phenomic and genomic characterization uncovers novel biology.</title>
        <authorList>
            <person name="Wiegand S."/>
            <person name="Jogler M."/>
            <person name="Boedeker C."/>
            <person name="Pinto D."/>
            <person name="Vollmers J."/>
            <person name="Rivas-Marin E."/>
            <person name="Kohn T."/>
            <person name="Peeters S.H."/>
            <person name="Heuer A."/>
            <person name="Rast P."/>
            <person name="Oberbeckmann S."/>
            <person name="Bunk B."/>
            <person name="Jeske O."/>
            <person name="Meyerdierks A."/>
            <person name="Storesund J.E."/>
            <person name="Kallscheuer N."/>
            <person name="Luecker S."/>
            <person name="Lage O.M."/>
            <person name="Pohl T."/>
            <person name="Merkel B.J."/>
            <person name="Hornburger P."/>
            <person name="Mueller R.-W."/>
            <person name="Bruemmer F."/>
            <person name="Labrenz M."/>
            <person name="Spormann A.M."/>
            <person name="Op den Camp H."/>
            <person name="Overmann J."/>
            <person name="Amann R."/>
            <person name="Jetten M.S.M."/>
            <person name="Mascher T."/>
            <person name="Medema M.H."/>
            <person name="Devos D.P."/>
            <person name="Kaster A.-K."/>
            <person name="Ovreas L."/>
            <person name="Rohde M."/>
            <person name="Galperin M.Y."/>
            <person name="Jogler C."/>
        </authorList>
    </citation>
    <scope>NUCLEOTIDE SEQUENCE [LARGE SCALE GENOMIC DNA]</scope>
    <source>
        <strain evidence="5 6">Pan241w</strain>
    </source>
</reference>
<dbReference type="GO" id="GO:0043565">
    <property type="term" value="F:sequence-specific DNA binding"/>
    <property type="evidence" value="ECO:0007669"/>
    <property type="project" value="InterPro"/>
</dbReference>
<evidence type="ECO:0000313" key="6">
    <source>
        <dbReference type="Proteomes" id="UP000317171"/>
    </source>
</evidence>
<dbReference type="SMART" id="SM00342">
    <property type="entry name" value="HTH_ARAC"/>
    <property type="match status" value="1"/>
</dbReference>
<organism evidence="5 6">
    <name type="scientific">Gimesia alba</name>
    <dbReference type="NCBI Taxonomy" id="2527973"/>
    <lineage>
        <taxon>Bacteria</taxon>
        <taxon>Pseudomonadati</taxon>
        <taxon>Planctomycetota</taxon>
        <taxon>Planctomycetia</taxon>
        <taxon>Planctomycetales</taxon>
        <taxon>Planctomycetaceae</taxon>
        <taxon>Gimesia</taxon>
    </lineage>
</organism>
<keyword evidence="1" id="KW-0805">Transcription regulation</keyword>
<dbReference type="InterPro" id="IPR013656">
    <property type="entry name" value="PAS_4"/>
</dbReference>
<keyword evidence="3" id="KW-0804">Transcription</keyword>
<sequence>MNASLQRQYFEKVPGIEQTCRLFAHLPDVYLVVKDAEGRFIKHNRALLNWLKVDDEQELIGRTDFDIHPRDQAEAYQREDRRVMETREPLVDLVHPVTGGEGATTWFQVIKEPLFDKRGEVAGIVGMMRDYRRAGLAIAPYLEMQRVFDQINDHYPREITVKELASLVGLSTSQFQRRFRKLFHTSPASYINHVRIQAACRLLTSTTDTISQIANQCGFYDHSHFSKVFKAQTGISPTVYRRQYQ</sequence>
<dbReference type="Proteomes" id="UP000317171">
    <property type="component" value="Chromosome"/>
</dbReference>
<dbReference type="GO" id="GO:0003700">
    <property type="term" value="F:DNA-binding transcription factor activity"/>
    <property type="evidence" value="ECO:0007669"/>
    <property type="project" value="InterPro"/>
</dbReference>
<dbReference type="NCBIfam" id="TIGR00229">
    <property type="entry name" value="sensory_box"/>
    <property type="match status" value="1"/>
</dbReference>
<evidence type="ECO:0000259" key="4">
    <source>
        <dbReference type="PROSITE" id="PS01124"/>
    </source>
</evidence>
<dbReference type="InterPro" id="IPR050204">
    <property type="entry name" value="AraC_XylS_family_regulators"/>
</dbReference>
<name>A0A517RNW8_9PLAN</name>
<dbReference type="RefSeq" id="WP_145222372.1">
    <property type="nucleotide sequence ID" value="NZ_CP036269.1"/>
</dbReference>
<dbReference type="Pfam" id="PF12833">
    <property type="entry name" value="HTH_18"/>
    <property type="match status" value="1"/>
</dbReference>